<gene>
    <name evidence="2" type="ORF">MERR_LOCUS21578</name>
</gene>
<feature type="compositionally biased region" description="Polar residues" evidence="1">
    <location>
        <begin position="137"/>
        <end position="149"/>
    </location>
</feature>
<accession>A0A6D2IUW8</accession>
<sequence length="164" mass="17862">MRLHWLLLDTKCRFVSSTCHRPNLHLTHVHFYEAVFPFQKKTLTPSANPHLRSENSSSPPVSTILLPSTRPPPASAIAPSPAPGFTDPHHIVPSALLLPDSDSGAHTVECSTPPDSIGSSLPSTQSHHLAHKAHNAEAQSSSTLSPYTQPRNTTSPLFFFYGPY</sequence>
<protein>
    <submittedName>
        <fullName evidence="2">Uncharacterized protein</fullName>
    </submittedName>
</protein>
<evidence type="ECO:0000313" key="2">
    <source>
        <dbReference type="EMBL" id="CAA7034343.1"/>
    </source>
</evidence>
<dbReference type="Proteomes" id="UP000467841">
    <property type="component" value="Unassembled WGS sequence"/>
</dbReference>
<comment type="caution">
    <text evidence="2">The sequence shown here is derived from an EMBL/GenBank/DDBJ whole genome shotgun (WGS) entry which is preliminary data.</text>
</comment>
<organism evidence="2 3">
    <name type="scientific">Microthlaspi erraticum</name>
    <dbReference type="NCBI Taxonomy" id="1685480"/>
    <lineage>
        <taxon>Eukaryota</taxon>
        <taxon>Viridiplantae</taxon>
        <taxon>Streptophyta</taxon>
        <taxon>Embryophyta</taxon>
        <taxon>Tracheophyta</taxon>
        <taxon>Spermatophyta</taxon>
        <taxon>Magnoliopsida</taxon>
        <taxon>eudicotyledons</taxon>
        <taxon>Gunneridae</taxon>
        <taxon>Pentapetalae</taxon>
        <taxon>rosids</taxon>
        <taxon>malvids</taxon>
        <taxon>Brassicales</taxon>
        <taxon>Brassicaceae</taxon>
        <taxon>Coluteocarpeae</taxon>
        <taxon>Microthlaspi</taxon>
    </lineage>
</organism>
<evidence type="ECO:0000313" key="3">
    <source>
        <dbReference type="Proteomes" id="UP000467841"/>
    </source>
</evidence>
<feature type="region of interest" description="Disordered" evidence="1">
    <location>
        <begin position="46"/>
        <end position="149"/>
    </location>
</feature>
<reference evidence="2" key="1">
    <citation type="submission" date="2020-01" db="EMBL/GenBank/DDBJ databases">
        <authorList>
            <person name="Mishra B."/>
        </authorList>
    </citation>
    <scope>NUCLEOTIDE SEQUENCE [LARGE SCALE GENOMIC DNA]</scope>
</reference>
<dbReference type="AlphaFoldDB" id="A0A6D2IUW8"/>
<feature type="compositionally biased region" description="Polar residues" evidence="1">
    <location>
        <begin position="109"/>
        <end position="127"/>
    </location>
</feature>
<keyword evidence="3" id="KW-1185">Reference proteome</keyword>
<dbReference type="EMBL" id="CACVBM020001145">
    <property type="protein sequence ID" value="CAA7034343.1"/>
    <property type="molecule type" value="Genomic_DNA"/>
</dbReference>
<proteinExistence type="predicted"/>
<evidence type="ECO:0000256" key="1">
    <source>
        <dbReference type="SAM" id="MobiDB-lite"/>
    </source>
</evidence>
<name>A0A6D2IUW8_9BRAS</name>